<keyword evidence="13" id="KW-1185">Reference proteome</keyword>
<evidence type="ECO:0000256" key="4">
    <source>
        <dbReference type="ARBA" id="ARBA00022801"/>
    </source>
</evidence>
<dbReference type="OrthoDB" id="9804720at2"/>
<feature type="binding site" evidence="10">
    <location>
        <begin position="105"/>
        <end position="112"/>
    </location>
    <ligand>
        <name>GTP</name>
        <dbReference type="ChEBI" id="CHEBI:37565"/>
    </ligand>
</feature>
<evidence type="ECO:0000259" key="11">
    <source>
        <dbReference type="PROSITE" id="PS00300"/>
    </source>
</evidence>
<dbReference type="GO" id="GO:0006614">
    <property type="term" value="P:SRP-dependent cotranslational protein targeting to membrane"/>
    <property type="evidence" value="ECO:0007669"/>
    <property type="project" value="InterPro"/>
</dbReference>
<dbReference type="RefSeq" id="WP_083076827.1">
    <property type="nucleotide sequence ID" value="NZ_JACVVN010000002.1"/>
</dbReference>
<organism evidence="12 13">
    <name type="scientific">Akkermansia glycaniphila</name>
    <dbReference type="NCBI Taxonomy" id="1679444"/>
    <lineage>
        <taxon>Bacteria</taxon>
        <taxon>Pseudomonadati</taxon>
        <taxon>Verrucomicrobiota</taxon>
        <taxon>Verrucomicrobiia</taxon>
        <taxon>Verrucomicrobiales</taxon>
        <taxon>Akkermansiaceae</taxon>
        <taxon>Akkermansia</taxon>
    </lineage>
</organism>
<dbReference type="InterPro" id="IPR042101">
    <property type="entry name" value="SRP54_N_sf"/>
</dbReference>
<evidence type="ECO:0000256" key="9">
    <source>
        <dbReference type="ARBA" id="ARBA00048027"/>
    </source>
</evidence>
<comment type="function">
    <text evidence="10">Involved in targeting and insertion of nascent membrane proteins into the cytoplasmic membrane. Binds to the hydrophobic signal sequence of the ribosome-nascent chain (RNC) as it emerges from the ribosomes. The SRP-RNC complex is then targeted to the cytoplasmic membrane where it interacts with the SRP receptor FtsY.</text>
</comment>
<dbReference type="EC" id="3.6.5.4" evidence="10"/>
<dbReference type="Proteomes" id="UP000176204">
    <property type="component" value="Chromosome I"/>
</dbReference>
<dbReference type="SUPFAM" id="SSF52540">
    <property type="entry name" value="P-loop containing nucleoside triphosphate hydrolases"/>
    <property type="match status" value="1"/>
</dbReference>
<evidence type="ECO:0000313" key="12">
    <source>
        <dbReference type="EMBL" id="SEH75798.1"/>
    </source>
</evidence>
<dbReference type="EMBL" id="LT629973">
    <property type="protein sequence ID" value="SEH75798.1"/>
    <property type="molecule type" value="Genomic_DNA"/>
</dbReference>
<comment type="subcellular location">
    <subcellularLocation>
        <location evidence="10">Cytoplasm</location>
    </subcellularLocation>
    <text evidence="10">The SRP-RNC complex is targeted to the cytoplasmic membrane.</text>
</comment>
<evidence type="ECO:0000256" key="7">
    <source>
        <dbReference type="ARBA" id="ARBA00023135"/>
    </source>
</evidence>
<dbReference type="InterPro" id="IPR013822">
    <property type="entry name" value="Signal_recog_particl_SRP54_hlx"/>
</dbReference>
<dbReference type="InterPro" id="IPR027417">
    <property type="entry name" value="P-loop_NTPase"/>
</dbReference>
<proteinExistence type="inferred from homology"/>
<dbReference type="SMART" id="SM00382">
    <property type="entry name" value="AAA"/>
    <property type="match status" value="1"/>
</dbReference>
<dbReference type="SUPFAM" id="SSF47446">
    <property type="entry name" value="Signal peptide-binding domain"/>
    <property type="match status" value="1"/>
</dbReference>
<comment type="similarity">
    <text evidence="1 10">Belongs to the GTP-binding SRP family. SRP54 subfamily.</text>
</comment>
<dbReference type="PROSITE" id="PS00300">
    <property type="entry name" value="SRP54"/>
    <property type="match status" value="1"/>
</dbReference>
<dbReference type="GO" id="GO:0008312">
    <property type="term" value="F:7S RNA binding"/>
    <property type="evidence" value="ECO:0007669"/>
    <property type="project" value="InterPro"/>
</dbReference>
<dbReference type="Gene3D" id="1.20.120.140">
    <property type="entry name" value="Signal recognition particle SRP54, nucleotide-binding domain"/>
    <property type="match status" value="1"/>
</dbReference>
<dbReference type="InterPro" id="IPR004780">
    <property type="entry name" value="SRP"/>
</dbReference>
<keyword evidence="2 10" id="KW-0963">Cytoplasm</keyword>
<dbReference type="PANTHER" id="PTHR11564">
    <property type="entry name" value="SIGNAL RECOGNITION PARTICLE 54K PROTEIN SRP54"/>
    <property type="match status" value="1"/>
</dbReference>
<name>A0A1H6KJH8_9BACT</name>
<dbReference type="GO" id="GO:0005525">
    <property type="term" value="F:GTP binding"/>
    <property type="evidence" value="ECO:0007669"/>
    <property type="project" value="UniProtKB-UniRule"/>
</dbReference>
<protein>
    <recommendedName>
        <fullName evidence="10">Signal recognition particle protein</fullName>
        <ecNumber evidence="10">3.6.5.4</ecNumber>
    </recommendedName>
    <alternativeName>
        <fullName evidence="10">Fifty-four homolog</fullName>
    </alternativeName>
</protein>
<keyword evidence="3 10" id="KW-0547">Nucleotide-binding</keyword>
<evidence type="ECO:0000256" key="5">
    <source>
        <dbReference type="ARBA" id="ARBA00022884"/>
    </source>
</evidence>
<dbReference type="Pfam" id="PF02881">
    <property type="entry name" value="SRP54_N"/>
    <property type="match status" value="1"/>
</dbReference>
<evidence type="ECO:0000256" key="2">
    <source>
        <dbReference type="ARBA" id="ARBA00022490"/>
    </source>
</evidence>
<dbReference type="KEGG" id="agl:PYTT_0495"/>
<evidence type="ECO:0000313" key="13">
    <source>
        <dbReference type="Proteomes" id="UP000176204"/>
    </source>
</evidence>
<dbReference type="CDD" id="cd18539">
    <property type="entry name" value="SRP_G"/>
    <property type="match status" value="1"/>
</dbReference>
<dbReference type="PANTHER" id="PTHR11564:SF5">
    <property type="entry name" value="SIGNAL RECOGNITION PARTICLE SUBUNIT SRP54"/>
    <property type="match status" value="1"/>
</dbReference>
<dbReference type="Pfam" id="PF00448">
    <property type="entry name" value="SRP54"/>
    <property type="match status" value="1"/>
</dbReference>
<dbReference type="SMART" id="SM00963">
    <property type="entry name" value="SRP54_N"/>
    <property type="match status" value="1"/>
</dbReference>
<dbReference type="Gene3D" id="3.40.50.300">
    <property type="entry name" value="P-loop containing nucleotide triphosphate hydrolases"/>
    <property type="match status" value="1"/>
</dbReference>
<keyword evidence="7 10" id="KW-0733">Signal recognition particle</keyword>
<dbReference type="GO" id="GO:0003924">
    <property type="term" value="F:GTPase activity"/>
    <property type="evidence" value="ECO:0007669"/>
    <property type="project" value="UniProtKB-UniRule"/>
</dbReference>
<feature type="binding site" evidence="10">
    <location>
        <begin position="246"/>
        <end position="249"/>
    </location>
    <ligand>
        <name>GTP</name>
        <dbReference type="ChEBI" id="CHEBI:37565"/>
    </ligand>
</feature>
<gene>
    <name evidence="10" type="primary">ffh</name>
    <name evidence="12" type="ORF">PYTT_0495</name>
</gene>
<dbReference type="STRING" id="1679444.PYTT_0495"/>
<accession>A0A1H6KJH8</accession>
<keyword evidence="5 10" id="KW-0694">RNA-binding</keyword>
<dbReference type="InterPro" id="IPR036891">
    <property type="entry name" value="Signal_recog_part_SRP54_M_sf"/>
</dbReference>
<evidence type="ECO:0000256" key="6">
    <source>
        <dbReference type="ARBA" id="ARBA00023134"/>
    </source>
</evidence>
<dbReference type="InterPro" id="IPR003593">
    <property type="entry name" value="AAA+_ATPase"/>
</dbReference>
<comment type="domain">
    <text evidence="10">Composed of three domains: the N-terminal N domain, which is responsible for interactions with the ribosome, the central G domain, which binds GTP, and the C-terminal M domain, which binds the RNA and the signal sequence of the RNC.</text>
</comment>
<feature type="domain" description="SRP54-type proteins GTP-binding" evidence="11">
    <location>
        <begin position="267"/>
        <end position="280"/>
    </location>
</feature>
<sequence>MFSFLADKLDNTFRKLRGLGKISEKNISDALKDIRVALLEADVEFSVAREFIAHVKEQAMGTEVLKSIKPGEQIVKIFRDEIAELLGGDVATLDLTDPARILVVGLNGAGKTTTSAKLALRLKKEGRRPLLVACDLIRPAAIDQLATLAKQIDVPVFTPAPGEKDVVRVAREALQWAKTQDGTVIIFDTAGRQEVDEELIGELKRLNDYIDPRETLLVVDAATGQQAVQVACTFNNAVGITGIVMTKLDGDARGGAALSMRSVTGKPIKFAGEGEKLDQFGPFVPDRLADRILGMGDIVGLVEHAAARIDEEQAMKSAQRMAEGKFDFNDFLDQMRMMQSLGPLEGLLGLLPGFGKLKKQIPAGALDPKRMKHMEAIVLSMTKKERSNPMLLNPSRRRRISAGSGRPIFEVNKLIKNFTEMKKMMSGKGKMGAMMKQMAGSMPGMAGGGGMPDLSGIDMKSLGMGGLKGMALKGALKGVGAANKIGNLFRGR</sequence>
<dbReference type="SUPFAM" id="SSF47364">
    <property type="entry name" value="Domain of the SRP/SRP receptor G-proteins"/>
    <property type="match status" value="1"/>
</dbReference>
<comment type="subunit">
    <text evidence="10">Part of the signal recognition particle protein translocation system, which is composed of SRP and FtsY.</text>
</comment>
<keyword evidence="8 10" id="KW-0687">Ribonucleoprotein</keyword>
<dbReference type="InterPro" id="IPR022941">
    <property type="entry name" value="SRP54"/>
</dbReference>
<comment type="catalytic activity">
    <reaction evidence="9 10">
        <text>GTP + H2O = GDP + phosphate + H(+)</text>
        <dbReference type="Rhea" id="RHEA:19669"/>
        <dbReference type="ChEBI" id="CHEBI:15377"/>
        <dbReference type="ChEBI" id="CHEBI:15378"/>
        <dbReference type="ChEBI" id="CHEBI:37565"/>
        <dbReference type="ChEBI" id="CHEBI:43474"/>
        <dbReference type="ChEBI" id="CHEBI:58189"/>
        <dbReference type="EC" id="3.6.5.4"/>
    </reaction>
</comment>
<dbReference type="InterPro" id="IPR004125">
    <property type="entry name" value="Signal_recog_particle_SRP54_M"/>
</dbReference>
<dbReference type="Pfam" id="PF02978">
    <property type="entry name" value="SRP_SPB"/>
    <property type="match status" value="1"/>
</dbReference>
<dbReference type="Gene3D" id="1.10.260.30">
    <property type="entry name" value="Signal recognition particle, SRP54 subunit, M-domain"/>
    <property type="match status" value="1"/>
</dbReference>
<dbReference type="AlphaFoldDB" id="A0A1H6KJH8"/>
<dbReference type="HAMAP" id="MF_00306">
    <property type="entry name" value="SRP54"/>
    <property type="match status" value="1"/>
</dbReference>
<dbReference type="NCBIfam" id="TIGR00959">
    <property type="entry name" value="ffh"/>
    <property type="match status" value="1"/>
</dbReference>
<dbReference type="GO" id="GO:0048500">
    <property type="term" value="C:signal recognition particle"/>
    <property type="evidence" value="ECO:0007669"/>
    <property type="project" value="UniProtKB-UniRule"/>
</dbReference>
<keyword evidence="4 10" id="KW-0378">Hydrolase</keyword>
<evidence type="ECO:0000256" key="8">
    <source>
        <dbReference type="ARBA" id="ARBA00023274"/>
    </source>
</evidence>
<evidence type="ECO:0000256" key="1">
    <source>
        <dbReference type="ARBA" id="ARBA00005450"/>
    </source>
</evidence>
<feature type="binding site" evidence="10">
    <location>
        <begin position="188"/>
        <end position="192"/>
    </location>
    <ligand>
        <name>GTP</name>
        <dbReference type="ChEBI" id="CHEBI:37565"/>
    </ligand>
</feature>
<dbReference type="InterPro" id="IPR000897">
    <property type="entry name" value="SRP54_GTPase_dom"/>
</dbReference>
<reference evidence="13" key="1">
    <citation type="submission" date="2016-09" db="EMBL/GenBank/DDBJ databases">
        <authorList>
            <person name="Koehorst J."/>
        </authorList>
    </citation>
    <scope>NUCLEOTIDE SEQUENCE [LARGE SCALE GENOMIC DNA]</scope>
</reference>
<dbReference type="SMART" id="SM00962">
    <property type="entry name" value="SRP54"/>
    <property type="match status" value="1"/>
</dbReference>
<keyword evidence="6 10" id="KW-0342">GTP-binding</keyword>
<evidence type="ECO:0000256" key="3">
    <source>
        <dbReference type="ARBA" id="ARBA00022741"/>
    </source>
</evidence>
<evidence type="ECO:0000256" key="10">
    <source>
        <dbReference type="HAMAP-Rule" id="MF_00306"/>
    </source>
</evidence>
<dbReference type="InterPro" id="IPR036225">
    <property type="entry name" value="SRP/SRP_N"/>
</dbReference>